<dbReference type="Gene3D" id="3.40.50.1860">
    <property type="match status" value="2"/>
</dbReference>
<dbReference type="EMBL" id="DXHV01000084">
    <property type="protein sequence ID" value="HIW01620.1"/>
    <property type="molecule type" value="Genomic_DNA"/>
</dbReference>
<evidence type="ECO:0000313" key="3">
    <source>
        <dbReference type="EMBL" id="HIW01620.1"/>
    </source>
</evidence>
<accession>A0A9D1PZ78</accession>
<evidence type="ECO:0000256" key="2">
    <source>
        <dbReference type="ARBA" id="ARBA00023235"/>
    </source>
</evidence>
<gene>
    <name evidence="3" type="ORF">H9894_10620</name>
</gene>
<reference evidence="3" key="1">
    <citation type="journal article" date="2021" name="PeerJ">
        <title>Extensive microbial diversity within the chicken gut microbiome revealed by metagenomics and culture.</title>
        <authorList>
            <person name="Gilroy R."/>
            <person name="Ravi A."/>
            <person name="Getino M."/>
            <person name="Pursley I."/>
            <person name="Horton D.L."/>
            <person name="Alikhan N.F."/>
            <person name="Baker D."/>
            <person name="Gharbi K."/>
            <person name="Hall N."/>
            <person name="Watson M."/>
            <person name="Adriaenssens E.M."/>
            <person name="Foster-Nyarko E."/>
            <person name="Jarju S."/>
            <person name="Secka A."/>
            <person name="Antonio M."/>
            <person name="Oren A."/>
            <person name="Chaudhuri R.R."/>
            <person name="La Ragione R."/>
            <person name="Hildebrand F."/>
            <person name="Pallen M.J."/>
        </authorList>
    </citation>
    <scope>NUCLEOTIDE SEQUENCE</scope>
    <source>
        <strain evidence="3">ChiHecec2B26-446</strain>
    </source>
</reference>
<proteinExistence type="inferred from homology"/>
<keyword evidence="2 3" id="KW-0413">Isomerase</keyword>
<dbReference type="PANTHER" id="PTHR21198:SF7">
    <property type="entry name" value="ASPARTATE-GLUTAMATE RACEMASE FAMILY"/>
    <property type="match status" value="1"/>
</dbReference>
<comment type="similarity">
    <text evidence="1">Belongs to the aspartate/glutamate racemases family.</text>
</comment>
<dbReference type="GO" id="GO:0047661">
    <property type="term" value="F:amino-acid racemase activity"/>
    <property type="evidence" value="ECO:0007669"/>
    <property type="project" value="InterPro"/>
</dbReference>
<evidence type="ECO:0000313" key="4">
    <source>
        <dbReference type="Proteomes" id="UP000886752"/>
    </source>
</evidence>
<reference evidence="3" key="2">
    <citation type="submission" date="2021-04" db="EMBL/GenBank/DDBJ databases">
        <authorList>
            <person name="Gilroy R."/>
        </authorList>
    </citation>
    <scope>NUCLEOTIDE SEQUENCE</scope>
    <source>
        <strain evidence="3">ChiHecec2B26-446</strain>
    </source>
</reference>
<protein>
    <submittedName>
        <fullName evidence="3">Amino acid racemase</fullName>
        <ecNumber evidence="3">5.1.1.-</ecNumber>
    </submittedName>
</protein>
<dbReference type="InterPro" id="IPR004380">
    <property type="entry name" value="Asp_race"/>
</dbReference>
<dbReference type="InterPro" id="IPR015942">
    <property type="entry name" value="Asp/Glu/hydantoin_racemase"/>
</dbReference>
<name>A0A9D1PZ78_9BACT</name>
<dbReference type="Proteomes" id="UP000886752">
    <property type="component" value="Unassembled WGS sequence"/>
</dbReference>
<organism evidence="3 4">
    <name type="scientific">Candidatus Desulfovibrio intestinipullorum</name>
    <dbReference type="NCBI Taxonomy" id="2838536"/>
    <lineage>
        <taxon>Bacteria</taxon>
        <taxon>Pseudomonadati</taxon>
        <taxon>Thermodesulfobacteriota</taxon>
        <taxon>Desulfovibrionia</taxon>
        <taxon>Desulfovibrionales</taxon>
        <taxon>Desulfovibrionaceae</taxon>
        <taxon>Desulfovibrio</taxon>
    </lineage>
</organism>
<dbReference type="EC" id="5.1.1.-" evidence="3"/>
<comment type="caution">
    <text evidence="3">The sequence shown here is derived from an EMBL/GenBank/DDBJ whole genome shotgun (WGS) entry which is preliminary data.</text>
</comment>
<dbReference type="AlphaFoldDB" id="A0A9D1PZ78"/>
<sequence>MADKIAGIIGGMGPEATVDLMERIIHFTSASDDRDHVHCVVDNNPQVPSRIKALLEGGGESPGPCMAEMGRKLEQWGVDFLCIPCNTAHNYYQDVREAVSIPVLNIIELTARALRTLCPQAKKAGILASPAVRLTRLYETPCRALGLEPVYASPVMEQQLLAIIKKIKTGDTSASVYKQYEEVVADVCGQGADVLAIACTELGILHEAHYPCPVVDAADALARAIVGIAKGTLPFPER</sequence>
<dbReference type="NCBIfam" id="TIGR00035">
    <property type="entry name" value="asp_race"/>
    <property type="match status" value="1"/>
</dbReference>
<dbReference type="PANTHER" id="PTHR21198">
    <property type="entry name" value="GLUTAMATE RACEMASE"/>
    <property type="match status" value="1"/>
</dbReference>
<evidence type="ECO:0000256" key="1">
    <source>
        <dbReference type="ARBA" id="ARBA00007847"/>
    </source>
</evidence>
<dbReference type="InterPro" id="IPR001920">
    <property type="entry name" value="Asp/Glu_race"/>
</dbReference>
<dbReference type="SUPFAM" id="SSF53681">
    <property type="entry name" value="Aspartate/glutamate racemase"/>
    <property type="match status" value="2"/>
</dbReference>
<dbReference type="Pfam" id="PF01177">
    <property type="entry name" value="Asp_Glu_race"/>
    <property type="match status" value="1"/>
</dbReference>